<dbReference type="Pfam" id="PF05920">
    <property type="entry name" value="Homeobox_KN"/>
    <property type="match status" value="1"/>
</dbReference>
<dbReference type="InterPro" id="IPR001356">
    <property type="entry name" value="HD"/>
</dbReference>
<keyword evidence="3" id="KW-0805">Transcription regulation</keyword>
<keyword evidence="6" id="KW-0804">Transcription</keyword>
<comment type="subcellular location">
    <subcellularLocation>
        <location evidence="1 8">Nucleus</location>
    </subcellularLocation>
</comment>
<keyword evidence="4 8" id="KW-0238">DNA-binding</keyword>
<dbReference type="Proteomes" id="UP000189703">
    <property type="component" value="Unplaced"/>
</dbReference>
<evidence type="ECO:0000256" key="2">
    <source>
        <dbReference type="ARBA" id="ARBA00006454"/>
    </source>
</evidence>
<evidence type="ECO:0000259" key="10">
    <source>
        <dbReference type="PROSITE" id="PS50071"/>
    </source>
</evidence>
<dbReference type="Gene3D" id="1.10.10.60">
    <property type="entry name" value="Homeodomain-like"/>
    <property type="match status" value="1"/>
</dbReference>
<keyword evidence="11" id="KW-1185">Reference proteome</keyword>
<evidence type="ECO:0000256" key="3">
    <source>
        <dbReference type="ARBA" id="ARBA00023015"/>
    </source>
</evidence>
<feature type="DNA-binding region" description="Homeobox" evidence="8">
    <location>
        <begin position="375"/>
        <end position="437"/>
    </location>
</feature>
<evidence type="ECO:0000256" key="6">
    <source>
        <dbReference type="ARBA" id="ARBA00023163"/>
    </source>
</evidence>
<dbReference type="OMA" id="HEMVFIP"/>
<feature type="region of interest" description="Disordered" evidence="9">
    <location>
        <begin position="25"/>
        <end position="52"/>
    </location>
</feature>
<dbReference type="SMART" id="SM00389">
    <property type="entry name" value="HOX"/>
    <property type="match status" value="1"/>
</dbReference>
<evidence type="ECO:0000313" key="12">
    <source>
        <dbReference type="RefSeq" id="XP_010275541.1"/>
    </source>
</evidence>
<dbReference type="CDD" id="cd00086">
    <property type="entry name" value="homeodomain"/>
    <property type="match status" value="1"/>
</dbReference>
<evidence type="ECO:0000256" key="1">
    <source>
        <dbReference type="ARBA" id="ARBA00004123"/>
    </source>
</evidence>
<evidence type="ECO:0000256" key="7">
    <source>
        <dbReference type="ARBA" id="ARBA00023242"/>
    </source>
</evidence>
<dbReference type="KEGG" id="nnu:104610564"/>
<dbReference type="eggNOG" id="KOG0773">
    <property type="taxonomic scope" value="Eukaryota"/>
</dbReference>
<dbReference type="SUPFAM" id="SSF46689">
    <property type="entry name" value="Homeodomain-like"/>
    <property type="match status" value="1"/>
</dbReference>
<dbReference type="GO" id="GO:0003677">
    <property type="term" value="F:DNA binding"/>
    <property type="evidence" value="ECO:0007669"/>
    <property type="project" value="UniProtKB-UniRule"/>
</dbReference>
<dbReference type="AlphaFoldDB" id="A0A1U8BFH2"/>
<dbReference type="RefSeq" id="XP_010275542.1">
    <property type="nucleotide sequence ID" value="XM_010277240.2"/>
</dbReference>
<keyword evidence="7 8" id="KW-0539">Nucleus</keyword>
<dbReference type="InterPro" id="IPR006563">
    <property type="entry name" value="POX_dom"/>
</dbReference>
<dbReference type="InterPro" id="IPR009057">
    <property type="entry name" value="Homeodomain-like_sf"/>
</dbReference>
<name>A0A1U8BFH2_NELNU</name>
<dbReference type="InterPro" id="IPR008422">
    <property type="entry name" value="KN_HD"/>
</dbReference>
<dbReference type="InterPro" id="IPR050224">
    <property type="entry name" value="TALE_homeobox"/>
</dbReference>
<feature type="compositionally biased region" description="Polar residues" evidence="9">
    <location>
        <begin position="35"/>
        <end position="52"/>
    </location>
</feature>
<dbReference type="SMART" id="SM00574">
    <property type="entry name" value="POX"/>
    <property type="match status" value="1"/>
</dbReference>
<evidence type="ECO:0000256" key="9">
    <source>
        <dbReference type="SAM" id="MobiDB-lite"/>
    </source>
</evidence>
<dbReference type="Pfam" id="PF07526">
    <property type="entry name" value="POX"/>
    <property type="match status" value="1"/>
</dbReference>
<proteinExistence type="inferred from homology"/>
<evidence type="ECO:0000256" key="8">
    <source>
        <dbReference type="PROSITE-ProRule" id="PRU00108"/>
    </source>
</evidence>
<protein>
    <submittedName>
        <fullName evidence="12 13">BEL1-like homeodomain protein 11</fullName>
    </submittedName>
</protein>
<dbReference type="PROSITE" id="PS50071">
    <property type="entry name" value="HOMEOBOX_2"/>
    <property type="match status" value="1"/>
</dbReference>
<organism evidence="11 13">
    <name type="scientific">Nelumbo nucifera</name>
    <name type="common">Sacred lotus</name>
    <dbReference type="NCBI Taxonomy" id="4432"/>
    <lineage>
        <taxon>Eukaryota</taxon>
        <taxon>Viridiplantae</taxon>
        <taxon>Streptophyta</taxon>
        <taxon>Embryophyta</taxon>
        <taxon>Tracheophyta</taxon>
        <taxon>Spermatophyta</taxon>
        <taxon>Magnoliopsida</taxon>
        <taxon>Proteales</taxon>
        <taxon>Nelumbonaceae</taxon>
        <taxon>Nelumbo</taxon>
    </lineage>
</organism>
<comment type="similarity">
    <text evidence="2">Belongs to the TALE/BELL homeobox family.</text>
</comment>
<dbReference type="RefSeq" id="XP_010275541.1">
    <property type="nucleotide sequence ID" value="XM_010277239.2"/>
</dbReference>
<evidence type="ECO:0000313" key="11">
    <source>
        <dbReference type="Proteomes" id="UP000189703"/>
    </source>
</evidence>
<keyword evidence="5 8" id="KW-0371">Homeobox</keyword>
<feature type="domain" description="Homeobox" evidence="10">
    <location>
        <begin position="373"/>
        <end position="436"/>
    </location>
</feature>
<dbReference type="PANTHER" id="PTHR11850">
    <property type="entry name" value="HOMEOBOX PROTEIN TRANSCRIPTION FACTORS"/>
    <property type="match status" value="1"/>
</dbReference>
<evidence type="ECO:0000313" key="13">
    <source>
        <dbReference type="RefSeq" id="XP_010275542.1"/>
    </source>
</evidence>
<sequence length="471" mass="52962">MVSQDSSSDPASSILHQFIISSDPISSRTNMEDNGYTSFQSDGRNRNSFPQSLGVLPTTQLLGERISRAIDQLQAHTISEDSEPCSRRHLMNLLGAARETDSDHQAQRLCLTLGSHLPSHMLIPSLQYRQRPLHSDPIGFNYLISGEESREIHSPGLDHTRNDYPFADSIYTSSSTVQNQACSTSYEIESFANVVANSRYLKPAQSLLEEVVSVGGKDIDFSSEKPFKRLARNGRRGTLGVSPEMQAEVCSNALAAEKQELQIRIVKLTALLDEVDSRYEQYYHQMEQVVSSFEVIAGLGAAKSYTALALQAMSRHFRSLRDAIAVQINVAKSQASQDIPRIRNSLSQLSLFDQEGRHNRASLQQLGMMQNRRQPWRPIRGLPENSVAILRSWLFEHFLHPYPNESEKLILASQTGLTKNQISNWFINARVRLWKPMIEEMYKEEFAENSEDPDPSSENVSVAGKEVPDHS</sequence>
<dbReference type="GO" id="GO:0005634">
    <property type="term" value="C:nucleus"/>
    <property type="evidence" value="ECO:0000318"/>
    <property type="project" value="GO_Central"/>
</dbReference>
<gene>
    <name evidence="12 13" type="primary">LOC104610564</name>
</gene>
<reference evidence="12 13" key="1">
    <citation type="submission" date="2025-04" db="UniProtKB">
        <authorList>
            <consortium name="RefSeq"/>
        </authorList>
    </citation>
    <scope>IDENTIFICATION</scope>
</reference>
<feature type="region of interest" description="Disordered" evidence="9">
    <location>
        <begin position="445"/>
        <end position="471"/>
    </location>
</feature>
<accession>A0A1U8BFH2</accession>
<evidence type="ECO:0000256" key="4">
    <source>
        <dbReference type="ARBA" id="ARBA00023125"/>
    </source>
</evidence>
<dbReference type="GO" id="GO:0006355">
    <property type="term" value="P:regulation of DNA-templated transcription"/>
    <property type="evidence" value="ECO:0007669"/>
    <property type="project" value="InterPro"/>
</dbReference>
<evidence type="ECO:0000256" key="5">
    <source>
        <dbReference type="ARBA" id="ARBA00023155"/>
    </source>
</evidence>
<dbReference type="OrthoDB" id="10056939at2759"/>
<dbReference type="GeneID" id="104610564"/>